<keyword evidence="1" id="KW-0472">Membrane</keyword>
<dbReference type="STRING" id="1618647.UW30_C0002G0056"/>
<dbReference type="Pfam" id="PF13367">
    <property type="entry name" value="PrsW-protease"/>
    <property type="match status" value="1"/>
</dbReference>
<name>A0A0G1H5U1_9BACT</name>
<feature type="transmembrane region" description="Helical" evidence="1">
    <location>
        <begin position="114"/>
        <end position="132"/>
    </location>
</feature>
<feature type="transmembrane region" description="Helical" evidence="1">
    <location>
        <begin position="215"/>
        <end position="233"/>
    </location>
</feature>
<keyword evidence="1" id="KW-0812">Transmembrane</keyword>
<dbReference type="Proteomes" id="UP000034736">
    <property type="component" value="Unassembled WGS sequence"/>
</dbReference>
<dbReference type="InterPro" id="IPR026898">
    <property type="entry name" value="PrsW"/>
</dbReference>
<organism evidence="2 3">
    <name type="scientific">Candidatus Giovannonibacteria bacterium GW2011_GWA2_44_13b</name>
    <dbReference type="NCBI Taxonomy" id="1618647"/>
    <lineage>
        <taxon>Bacteria</taxon>
        <taxon>Candidatus Giovannoniibacteriota</taxon>
    </lineage>
</organism>
<evidence type="ECO:0000256" key="1">
    <source>
        <dbReference type="SAM" id="Phobius"/>
    </source>
</evidence>
<dbReference type="PANTHER" id="PTHR36844:SF1">
    <property type="entry name" value="PROTEASE PRSW"/>
    <property type="match status" value="1"/>
</dbReference>
<feature type="transmembrane region" description="Helical" evidence="1">
    <location>
        <begin position="38"/>
        <end position="59"/>
    </location>
</feature>
<evidence type="ECO:0000313" key="2">
    <source>
        <dbReference type="EMBL" id="KKT42145.1"/>
    </source>
</evidence>
<dbReference type="AlphaFoldDB" id="A0A0G1H5U1"/>
<feature type="transmembrane region" description="Helical" evidence="1">
    <location>
        <begin position="152"/>
        <end position="172"/>
    </location>
</feature>
<keyword evidence="1" id="KW-1133">Transmembrane helix</keyword>
<gene>
    <name evidence="2" type="ORF">UW30_C0002G0056</name>
</gene>
<feature type="transmembrane region" description="Helical" evidence="1">
    <location>
        <begin position="6"/>
        <end position="26"/>
    </location>
</feature>
<evidence type="ECO:0000313" key="3">
    <source>
        <dbReference type="Proteomes" id="UP000034736"/>
    </source>
</evidence>
<dbReference type="EMBL" id="LCHU01000002">
    <property type="protein sequence ID" value="KKT42145.1"/>
    <property type="molecule type" value="Genomic_DNA"/>
</dbReference>
<reference evidence="2 3" key="1">
    <citation type="journal article" date="2015" name="Nature">
        <title>rRNA introns, odd ribosomes, and small enigmatic genomes across a large radiation of phyla.</title>
        <authorList>
            <person name="Brown C.T."/>
            <person name="Hug L.A."/>
            <person name="Thomas B.C."/>
            <person name="Sharon I."/>
            <person name="Castelle C.J."/>
            <person name="Singh A."/>
            <person name="Wilkins M.J."/>
            <person name="Williams K.H."/>
            <person name="Banfield J.F."/>
        </authorList>
    </citation>
    <scope>NUCLEOTIDE SEQUENCE [LARGE SCALE GENOMIC DNA]</scope>
</reference>
<proteinExistence type="predicted"/>
<feature type="transmembrane region" description="Helical" evidence="1">
    <location>
        <begin position="79"/>
        <end position="102"/>
    </location>
</feature>
<dbReference type="GO" id="GO:0008233">
    <property type="term" value="F:peptidase activity"/>
    <property type="evidence" value="ECO:0007669"/>
    <property type="project" value="InterPro"/>
</dbReference>
<feature type="transmembrane region" description="Helical" evidence="1">
    <location>
        <begin position="184"/>
        <end position="203"/>
    </location>
</feature>
<protein>
    <recommendedName>
        <fullName evidence="4">Protease PrsW</fullName>
    </recommendedName>
</protein>
<sequence length="244" mass="27546">MTTPYLFIYIILLGFMPPVLWLIFWIKEDSNPEPRKEIMIVFLAGMAVVAIAILLENFFHEGNKYFRAVYGYGTGYFQTVNLLGFAFIEEISKMAVALFTALRSKYFDEPVDAMIYMVTAAMGFAALENMLFIADSLQHSVNQTILVSAFRFINAVLLHAGTAIAIGAGFAFTYFHREKRLRELIFALVFSTLLHAAYNFFIINNESMTWGVPGQILATLLVLAGAVTGLLLFERARRINLYSQ</sequence>
<dbReference type="PANTHER" id="PTHR36844">
    <property type="entry name" value="PROTEASE PRSW"/>
    <property type="match status" value="1"/>
</dbReference>
<comment type="caution">
    <text evidence="2">The sequence shown here is derived from an EMBL/GenBank/DDBJ whole genome shotgun (WGS) entry which is preliminary data.</text>
</comment>
<evidence type="ECO:0008006" key="4">
    <source>
        <dbReference type="Google" id="ProtNLM"/>
    </source>
</evidence>
<accession>A0A0G1H5U1</accession>